<protein>
    <submittedName>
        <fullName evidence="1">Uncharacterized protein</fullName>
    </submittedName>
</protein>
<evidence type="ECO:0000313" key="1">
    <source>
        <dbReference type="EMBL" id="KYO30287.1"/>
    </source>
</evidence>
<accession>A0A151N0N0</accession>
<proteinExistence type="predicted"/>
<comment type="caution">
    <text evidence="1">The sequence shown here is derived from an EMBL/GenBank/DDBJ whole genome shotgun (WGS) entry which is preliminary data.</text>
</comment>
<sequence>MLAICIREQSAFKLTVQFQSKNTNPSSSPVQTSWDNWINLMSEEKPHRGFATAMSILASVSTFPQHIALFPTSLLVEEDISTYAEEGLLRWACLRRAKFVTERK</sequence>
<reference evidence="1 2" key="1">
    <citation type="journal article" date="2012" name="Genome Biol.">
        <title>Sequencing three crocodilian genomes to illuminate the evolution of archosaurs and amniotes.</title>
        <authorList>
            <person name="St John J.A."/>
            <person name="Braun E.L."/>
            <person name="Isberg S.R."/>
            <person name="Miles L.G."/>
            <person name="Chong A.Y."/>
            <person name="Gongora J."/>
            <person name="Dalzell P."/>
            <person name="Moran C."/>
            <person name="Bed'hom B."/>
            <person name="Abzhanov A."/>
            <person name="Burgess S.C."/>
            <person name="Cooksey A.M."/>
            <person name="Castoe T.A."/>
            <person name="Crawford N.G."/>
            <person name="Densmore L.D."/>
            <person name="Drew J.C."/>
            <person name="Edwards S.V."/>
            <person name="Faircloth B.C."/>
            <person name="Fujita M.K."/>
            <person name="Greenwold M.J."/>
            <person name="Hoffmann F.G."/>
            <person name="Howard J.M."/>
            <person name="Iguchi T."/>
            <person name="Janes D.E."/>
            <person name="Khan S.Y."/>
            <person name="Kohno S."/>
            <person name="de Koning A.J."/>
            <person name="Lance S.L."/>
            <person name="McCarthy F.M."/>
            <person name="McCormack J.E."/>
            <person name="Merchant M.E."/>
            <person name="Peterson D.G."/>
            <person name="Pollock D.D."/>
            <person name="Pourmand N."/>
            <person name="Raney B.J."/>
            <person name="Roessler K.A."/>
            <person name="Sanford J.R."/>
            <person name="Sawyer R.H."/>
            <person name="Schmidt C.J."/>
            <person name="Triplett E.W."/>
            <person name="Tuberville T.D."/>
            <person name="Venegas-Anaya M."/>
            <person name="Howard J.T."/>
            <person name="Jarvis E.D."/>
            <person name="Guillette L.J.Jr."/>
            <person name="Glenn T.C."/>
            <person name="Green R.E."/>
            <person name="Ray D.A."/>
        </authorList>
    </citation>
    <scope>NUCLEOTIDE SEQUENCE [LARGE SCALE GENOMIC DNA]</scope>
    <source>
        <strain evidence="1">KSC_2009_1</strain>
    </source>
</reference>
<name>A0A151N0N0_ALLMI</name>
<organism evidence="1 2">
    <name type="scientific">Alligator mississippiensis</name>
    <name type="common">American alligator</name>
    <dbReference type="NCBI Taxonomy" id="8496"/>
    <lineage>
        <taxon>Eukaryota</taxon>
        <taxon>Metazoa</taxon>
        <taxon>Chordata</taxon>
        <taxon>Craniata</taxon>
        <taxon>Vertebrata</taxon>
        <taxon>Euteleostomi</taxon>
        <taxon>Archelosauria</taxon>
        <taxon>Archosauria</taxon>
        <taxon>Crocodylia</taxon>
        <taxon>Alligatoridae</taxon>
        <taxon>Alligatorinae</taxon>
        <taxon>Alligator</taxon>
    </lineage>
</organism>
<keyword evidence="2" id="KW-1185">Reference proteome</keyword>
<gene>
    <name evidence="1" type="ORF">Y1Q_0022487</name>
</gene>
<dbReference type="AlphaFoldDB" id="A0A151N0N0"/>
<dbReference type="Proteomes" id="UP000050525">
    <property type="component" value="Unassembled WGS sequence"/>
</dbReference>
<dbReference type="EMBL" id="AKHW03004278">
    <property type="protein sequence ID" value="KYO30287.1"/>
    <property type="molecule type" value="Genomic_DNA"/>
</dbReference>
<evidence type="ECO:0000313" key="2">
    <source>
        <dbReference type="Proteomes" id="UP000050525"/>
    </source>
</evidence>